<feature type="transmembrane region" description="Helical" evidence="6">
    <location>
        <begin position="112"/>
        <end position="131"/>
    </location>
</feature>
<gene>
    <name evidence="8" type="ORF">ABS26_08115</name>
</gene>
<evidence type="ECO:0000259" key="7">
    <source>
        <dbReference type="Pfam" id="PF00884"/>
    </source>
</evidence>
<dbReference type="SUPFAM" id="SSF53649">
    <property type="entry name" value="Alkaline phosphatase-like"/>
    <property type="match status" value="1"/>
</dbReference>
<proteinExistence type="predicted"/>
<keyword evidence="5 6" id="KW-0472">Membrane</keyword>
<dbReference type="PANTHER" id="PTHR47371:SF3">
    <property type="entry name" value="PHOSPHOGLYCEROL TRANSFERASE I"/>
    <property type="match status" value="1"/>
</dbReference>
<feature type="transmembrane region" description="Helical" evidence="6">
    <location>
        <begin position="34"/>
        <end position="52"/>
    </location>
</feature>
<dbReference type="InterPro" id="IPR050448">
    <property type="entry name" value="OpgB/LTA_synthase_biosynth"/>
</dbReference>
<feature type="domain" description="Sulfatase N-terminal" evidence="7">
    <location>
        <begin position="210"/>
        <end position="492"/>
    </location>
</feature>
<feature type="transmembrane region" description="Helical" evidence="6">
    <location>
        <begin position="157"/>
        <end position="178"/>
    </location>
</feature>
<dbReference type="EMBL" id="LIDH01000258">
    <property type="protein sequence ID" value="KRP38130.1"/>
    <property type="molecule type" value="Genomic_DNA"/>
</dbReference>
<dbReference type="PANTHER" id="PTHR47371">
    <property type="entry name" value="LIPOTEICHOIC ACID SYNTHASE"/>
    <property type="match status" value="1"/>
</dbReference>
<keyword evidence="3 6" id="KW-0812">Transmembrane</keyword>
<feature type="transmembrane region" description="Helical" evidence="6">
    <location>
        <begin position="9"/>
        <end position="28"/>
    </location>
</feature>
<evidence type="ECO:0000256" key="3">
    <source>
        <dbReference type="ARBA" id="ARBA00022692"/>
    </source>
</evidence>
<keyword evidence="2" id="KW-1003">Cell membrane</keyword>
<evidence type="ECO:0000313" key="9">
    <source>
        <dbReference type="Proteomes" id="UP000052124"/>
    </source>
</evidence>
<dbReference type="Gene3D" id="3.40.720.10">
    <property type="entry name" value="Alkaline Phosphatase, subunit A"/>
    <property type="match status" value="1"/>
</dbReference>
<dbReference type="InterPro" id="IPR000917">
    <property type="entry name" value="Sulfatase_N"/>
</dbReference>
<evidence type="ECO:0000256" key="2">
    <source>
        <dbReference type="ARBA" id="ARBA00022475"/>
    </source>
</evidence>
<evidence type="ECO:0000256" key="1">
    <source>
        <dbReference type="ARBA" id="ARBA00004651"/>
    </source>
</evidence>
<dbReference type="Proteomes" id="UP000052124">
    <property type="component" value="Unassembled WGS sequence"/>
</dbReference>
<comment type="caution">
    <text evidence="8">The sequence shown here is derived from an EMBL/GenBank/DDBJ whole genome shotgun (WGS) entry which is preliminary data.</text>
</comment>
<evidence type="ECO:0000313" key="8">
    <source>
        <dbReference type="EMBL" id="KRP38130.1"/>
    </source>
</evidence>
<organism evidence="8 9">
    <name type="scientific">OM182 bacterium BACL3 MAG-120531-bin86</name>
    <dbReference type="NCBI Taxonomy" id="1655628"/>
    <lineage>
        <taxon>Bacteria</taxon>
        <taxon>Pseudomonadati</taxon>
        <taxon>Pseudomonadota</taxon>
        <taxon>Gammaproteobacteria</taxon>
        <taxon>OMG group</taxon>
        <taxon>OM182 clade</taxon>
    </lineage>
</organism>
<dbReference type="AlphaFoldDB" id="A0A0R2XQ51"/>
<dbReference type="InterPro" id="IPR017850">
    <property type="entry name" value="Alkaline_phosphatase_core_sf"/>
</dbReference>
<feature type="transmembrane region" description="Helical" evidence="6">
    <location>
        <begin position="64"/>
        <end position="84"/>
    </location>
</feature>
<evidence type="ECO:0000256" key="4">
    <source>
        <dbReference type="ARBA" id="ARBA00022989"/>
    </source>
</evidence>
<dbReference type="Pfam" id="PF00884">
    <property type="entry name" value="Sulfatase"/>
    <property type="match status" value="1"/>
</dbReference>
<evidence type="ECO:0000256" key="5">
    <source>
        <dbReference type="ARBA" id="ARBA00023136"/>
    </source>
</evidence>
<comment type="subcellular location">
    <subcellularLocation>
        <location evidence="1">Cell membrane</location>
        <topology evidence="1">Multi-pass membrane protein</topology>
    </subcellularLocation>
</comment>
<protein>
    <recommendedName>
        <fullName evidence="7">Sulfatase N-terminal domain-containing protein</fullName>
    </recommendedName>
</protein>
<name>A0A0R2XQ51_9GAMM</name>
<sequence>MNAPGWRRFLGQSVWLVIFAWPALWSVVGLGASWHWLLSSLLLASLFAFIGFRGQLRHWLPRASLSVFGFIVIVLNWLLAVSFYTQGTGFNDQLFFHITPSSLGVAWSTNRLQMITQFSALAVVPLFIWWFSRPLDSRDSGVSQEKGVNREQPSAPLINSAVVSVLLLIAAALSYPALDLAGYLAERAAYSSAPRVASTSYTAIEGSTPKNIILIYAESLEATYFNTRLFNENLLPELTKLKTEATVYTDVRQRPGTGWTIAGMVASQCGFSVQVNTPFSGNTRLAASERPYESAKCLGDVAKELGYQTLALGGANSAFAGKGNFLRTHGFDRVLGREEILAQTQEALELSPWGIHDDDLFAFALAEIEIFEASQQPYLLSLLTLDTHHPDGYPAASCPQFAGGNPMDTALSCTDFQIGAFIDSLSEIVDLDNTVIAVFSDHLAMRNSHWSQLAANPLQRRLLFMVMDGERAEEVDTPISHYEIGPTLLAKANAVSSINIGFGRTAGAMLKSPVDERHFRRALYAEESLDLNLFRDQLTVDETALLITLGGAEFSITENGGPFLYGIYMLVFDNDGQFLDVLYARSLADVMPQMRGKLVAYFERKTRDGEQSFTVGRLSPDPDASRHYSQFGSLEIIGIRPDEFSD</sequence>
<keyword evidence="4 6" id="KW-1133">Transmembrane helix</keyword>
<accession>A0A0R2XQ51</accession>
<dbReference type="CDD" id="cd16015">
    <property type="entry name" value="LTA_synthase"/>
    <property type="match status" value="1"/>
</dbReference>
<evidence type="ECO:0000256" key="6">
    <source>
        <dbReference type="SAM" id="Phobius"/>
    </source>
</evidence>
<dbReference type="GO" id="GO:0005886">
    <property type="term" value="C:plasma membrane"/>
    <property type="evidence" value="ECO:0007669"/>
    <property type="project" value="UniProtKB-SubCell"/>
</dbReference>
<reference evidence="8 9" key="1">
    <citation type="submission" date="2015-10" db="EMBL/GenBank/DDBJ databases">
        <title>Metagenome-Assembled Genomes uncover a global brackish microbiome.</title>
        <authorList>
            <person name="Hugerth L.W."/>
            <person name="Larsson J."/>
            <person name="Alneberg J."/>
            <person name="Lindh M.V."/>
            <person name="Legrand C."/>
            <person name="Pinhassi J."/>
            <person name="Andersson A.F."/>
        </authorList>
    </citation>
    <scope>NUCLEOTIDE SEQUENCE [LARGE SCALE GENOMIC DNA]</scope>
    <source>
        <strain evidence="8">BACL3 MAG-120531-bin86</strain>
    </source>
</reference>